<organism evidence="2 3">
    <name type="scientific">Sphingobacterium nematocida</name>
    <dbReference type="NCBI Taxonomy" id="1513896"/>
    <lineage>
        <taxon>Bacteria</taxon>
        <taxon>Pseudomonadati</taxon>
        <taxon>Bacteroidota</taxon>
        <taxon>Sphingobacteriia</taxon>
        <taxon>Sphingobacteriales</taxon>
        <taxon>Sphingobacteriaceae</taxon>
        <taxon>Sphingobacterium</taxon>
    </lineage>
</organism>
<evidence type="ECO:0000313" key="2">
    <source>
        <dbReference type="EMBL" id="SKC00537.1"/>
    </source>
</evidence>
<evidence type="ECO:0000313" key="3">
    <source>
        <dbReference type="Proteomes" id="UP000190150"/>
    </source>
</evidence>
<feature type="compositionally biased region" description="Basic and acidic residues" evidence="1">
    <location>
        <begin position="387"/>
        <end position="398"/>
    </location>
</feature>
<feature type="compositionally biased region" description="Basic and acidic residues" evidence="1">
    <location>
        <begin position="264"/>
        <end position="276"/>
    </location>
</feature>
<accession>A0A1T5FWR9</accession>
<dbReference type="Proteomes" id="UP000190150">
    <property type="component" value="Unassembled WGS sequence"/>
</dbReference>
<dbReference type="STRING" id="1513896.SAMN05660841_03584"/>
<reference evidence="3" key="1">
    <citation type="submission" date="2017-02" db="EMBL/GenBank/DDBJ databases">
        <authorList>
            <person name="Varghese N."/>
            <person name="Submissions S."/>
        </authorList>
    </citation>
    <scope>NUCLEOTIDE SEQUENCE [LARGE SCALE GENOMIC DNA]</scope>
    <source>
        <strain evidence="3">DSM 24091</strain>
    </source>
</reference>
<feature type="region of interest" description="Disordered" evidence="1">
    <location>
        <begin position="195"/>
        <end position="445"/>
    </location>
</feature>
<dbReference type="RefSeq" id="WP_079645192.1">
    <property type="nucleotide sequence ID" value="NZ_FUZF01000019.1"/>
</dbReference>
<dbReference type="EMBL" id="FUZF01000019">
    <property type="protein sequence ID" value="SKC00537.1"/>
    <property type="molecule type" value="Genomic_DNA"/>
</dbReference>
<proteinExistence type="predicted"/>
<sequence>MKRSITTLVATLVFIFVGVLQISKTYAQVYGNVSLDLFYDELSPYGYWDNDPSYGEIWYPNEGRNFRPYNTNGYWTMTEYGNTWVSGYPWGWGPFHYGRWVHTNYRGWGWIPGYEWGPAWVEWRSGNGYYGWAPMAPRIGVHVSIGLPIDVWVFAPTRHIYARDIHRHSYYDHRSRNIYNNTTIINNTYVVNNNHYYGGPSRRDMERTTGRRIEVREIRQSSRPGASQSDRRSVSIYRPDKDNSRRETTSSRTDRGSSSNASRRGAEASRNERDGSRNGNVSNGNVSNRDRSSMGSRNADNGNREMHIDRNGNVSMRNDGTTSQNQRAERNAERRTESGTQRQNQREQSNQSRRSRESEVTTRPQNNGSIEQRQAPRREPTQTAPQREQRGQSRESRSPQRANTQPVFQASNRESSNGSSSRSGNVREEGASTRSGESSGRSSRR</sequence>
<feature type="compositionally biased region" description="Basic and acidic residues" evidence="1">
    <location>
        <begin position="327"/>
        <end position="337"/>
    </location>
</feature>
<dbReference type="InterPro" id="IPR046535">
    <property type="entry name" value="DUF6600"/>
</dbReference>
<gene>
    <name evidence="2" type="ORF">SAMN05660841_03584</name>
</gene>
<feature type="compositionally biased region" description="Low complexity" evidence="1">
    <location>
        <begin position="411"/>
        <end position="424"/>
    </location>
</feature>
<name>A0A1T5FWR9_9SPHI</name>
<feature type="compositionally biased region" description="Basic and acidic residues" evidence="1">
    <location>
        <begin position="229"/>
        <end position="255"/>
    </location>
</feature>
<dbReference type="Pfam" id="PF20245">
    <property type="entry name" value="DUF6600"/>
    <property type="match status" value="1"/>
</dbReference>
<feature type="compositionally biased region" description="Polar residues" evidence="1">
    <location>
        <begin position="312"/>
        <end position="326"/>
    </location>
</feature>
<protein>
    <submittedName>
        <fullName evidence="2">Uncharacterized protein</fullName>
    </submittedName>
</protein>
<feature type="compositionally biased region" description="Low complexity" evidence="1">
    <location>
        <begin position="341"/>
        <end position="352"/>
    </location>
</feature>
<feature type="compositionally biased region" description="Basic and acidic residues" evidence="1">
    <location>
        <begin position="201"/>
        <end position="220"/>
    </location>
</feature>
<evidence type="ECO:0000256" key="1">
    <source>
        <dbReference type="SAM" id="MobiDB-lite"/>
    </source>
</evidence>
<keyword evidence="3" id="KW-1185">Reference proteome</keyword>
<feature type="compositionally biased region" description="Low complexity" evidence="1">
    <location>
        <begin position="277"/>
        <end position="287"/>
    </location>
</feature>
<feature type="compositionally biased region" description="Low complexity" evidence="1">
    <location>
        <begin position="432"/>
        <end position="445"/>
    </location>
</feature>
<dbReference type="OrthoDB" id="5485224at2"/>
<dbReference type="AlphaFoldDB" id="A0A1T5FWR9"/>
<feature type="compositionally biased region" description="Polar residues" evidence="1">
    <location>
        <begin position="361"/>
        <end position="372"/>
    </location>
</feature>